<dbReference type="NCBIfam" id="TIGR03592">
    <property type="entry name" value="yidC_oxa1_cterm"/>
    <property type="match status" value="1"/>
</dbReference>
<dbReference type="GO" id="GO:0032977">
    <property type="term" value="F:membrane insertase activity"/>
    <property type="evidence" value="ECO:0007669"/>
    <property type="project" value="InterPro"/>
</dbReference>
<organism evidence="15 16">
    <name type="scientific">Micromonospora echinofusca</name>
    <dbReference type="NCBI Taxonomy" id="47858"/>
    <lineage>
        <taxon>Bacteria</taxon>
        <taxon>Bacillati</taxon>
        <taxon>Actinomycetota</taxon>
        <taxon>Actinomycetes</taxon>
        <taxon>Micromonosporales</taxon>
        <taxon>Micromonosporaceae</taxon>
        <taxon>Micromonospora</taxon>
    </lineage>
</organism>
<evidence type="ECO:0000256" key="1">
    <source>
        <dbReference type="ARBA" id="ARBA00004141"/>
    </source>
</evidence>
<comment type="subunit">
    <text evidence="8">Interacts with the Sec translocase complex via SecD. Specifically interacts with transmembrane segments of nascent integral membrane proteins during membrane integration.</text>
</comment>
<reference evidence="15 16" key="1">
    <citation type="submission" date="2016-06" db="EMBL/GenBank/DDBJ databases">
        <authorList>
            <person name="Kjaerup R.B."/>
            <person name="Dalgaard T.S."/>
            <person name="Juul-Madsen H.R."/>
        </authorList>
    </citation>
    <scope>NUCLEOTIDE SEQUENCE [LARGE SCALE GENOMIC DNA]</scope>
    <source>
        <strain evidence="15 16">DSM 43913</strain>
    </source>
</reference>
<evidence type="ECO:0000256" key="12">
    <source>
        <dbReference type="RuleBase" id="RU003945"/>
    </source>
</evidence>
<dbReference type="Pfam" id="PF02096">
    <property type="entry name" value="60KD_IMP"/>
    <property type="match status" value="1"/>
</dbReference>
<evidence type="ECO:0000256" key="2">
    <source>
        <dbReference type="ARBA" id="ARBA00010527"/>
    </source>
</evidence>
<evidence type="ECO:0000313" key="16">
    <source>
        <dbReference type="Proteomes" id="UP000198251"/>
    </source>
</evidence>
<evidence type="ECO:0000256" key="11">
    <source>
        <dbReference type="ARBA" id="ARBA00033342"/>
    </source>
</evidence>
<evidence type="ECO:0000256" key="10">
    <source>
        <dbReference type="ARBA" id="ARBA00033245"/>
    </source>
</evidence>
<evidence type="ECO:0000256" key="13">
    <source>
        <dbReference type="SAM" id="Phobius"/>
    </source>
</evidence>
<dbReference type="RefSeq" id="WP_088998619.1">
    <property type="nucleotide sequence ID" value="NZ_JBFAAC010000004.1"/>
</dbReference>
<dbReference type="AlphaFoldDB" id="A0A1C5G3Q8"/>
<feature type="transmembrane region" description="Helical" evidence="13">
    <location>
        <begin position="147"/>
        <end position="168"/>
    </location>
</feature>
<comment type="subcellular location">
    <subcellularLocation>
        <location evidence="1 12">Membrane</location>
        <topology evidence="1 12">Multi-pass membrane protein</topology>
    </subcellularLocation>
</comment>
<sequence>MLAFAPLHDAVGTAGRALTWFTTLLEPLAGGAATAAAIVVLTVVVRLLISPLTLAQVRGERRRTALAPEVHALQRRYADDPARLQGELFALYRANGASPVSGCLPLLLQAPVLLVMYRLFTTAEGGTGLLDERLAGVPLGHHLGDGLGGGTLPLFGALLAALLALAWWTSRRMRRAAAATGTVAGTPSEGPGAAVLGRVLPLLPYATVLVALVLPLAAVIYLVTTTAWSAAEQAVLRRPRPVPA</sequence>
<dbReference type="InterPro" id="IPR028055">
    <property type="entry name" value="YidC/Oxa/ALB_C"/>
</dbReference>
<feature type="domain" description="Membrane insertase YidC/Oxa/ALB C-terminal" evidence="14">
    <location>
        <begin position="36"/>
        <end position="237"/>
    </location>
</feature>
<evidence type="ECO:0000256" key="3">
    <source>
        <dbReference type="ARBA" id="ARBA00015325"/>
    </source>
</evidence>
<evidence type="ECO:0000313" key="15">
    <source>
        <dbReference type="EMBL" id="SCG14427.1"/>
    </source>
</evidence>
<name>A0A1C5G3Q8_MICEH</name>
<evidence type="ECO:0000256" key="7">
    <source>
        <dbReference type="ARBA" id="ARBA00025034"/>
    </source>
</evidence>
<keyword evidence="16" id="KW-1185">Reference proteome</keyword>
<gene>
    <name evidence="15" type="ORF">GA0070610_0630</name>
</gene>
<keyword evidence="6 13" id="KW-0472">Membrane</keyword>
<protein>
    <recommendedName>
        <fullName evidence="3">Membrane protein insertase YidC</fullName>
    </recommendedName>
    <alternativeName>
        <fullName evidence="11">Foldase YidC</fullName>
    </alternativeName>
    <alternativeName>
        <fullName evidence="10">Membrane integrase YidC</fullName>
    </alternativeName>
    <alternativeName>
        <fullName evidence="9">Membrane protein YidC</fullName>
    </alternativeName>
</protein>
<dbReference type="GeneID" id="95800524"/>
<dbReference type="Proteomes" id="UP000198251">
    <property type="component" value="Chromosome I"/>
</dbReference>
<feature type="transmembrane region" description="Helical" evidence="13">
    <location>
        <begin position="28"/>
        <end position="49"/>
    </location>
</feature>
<evidence type="ECO:0000256" key="6">
    <source>
        <dbReference type="ARBA" id="ARBA00023136"/>
    </source>
</evidence>
<evidence type="ECO:0000256" key="8">
    <source>
        <dbReference type="ARBA" id="ARBA00026028"/>
    </source>
</evidence>
<comment type="similarity">
    <text evidence="2">Belongs to the OXA1/ALB3/YidC family. Type 1 subfamily.</text>
</comment>
<proteinExistence type="inferred from homology"/>
<dbReference type="GO" id="GO:0005886">
    <property type="term" value="C:plasma membrane"/>
    <property type="evidence" value="ECO:0007669"/>
    <property type="project" value="TreeGrafter"/>
</dbReference>
<dbReference type="PANTHER" id="PTHR12428:SF65">
    <property type="entry name" value="CYTOCHROME C OXIDASE ASSEMBLY PROTEIN COX18, MITOCHONDRIAL"/>
    <property type="match status" value="1"/>
</dbReference>
<evidence type="ECO:0000256" key="5">
    <source>
        <dbReference type="ARBA" id="ARBA00022989"/>
    </source>
</evidence>
<keyword evidence="4 12" id="KW-0812">Transmembrane</keyword>
<evidence type="ECO:0000256" key="4">
    <source>
        <dbReference type="ARBA" id="ARBA00022692"/>
    </source>
</evidence>
<dbReference type="PANTHER" id="PTHR12428">
    <property type="entry name" value="OXA1"/>
    <property type="match status" value="1"/>
</dbReference>
<dbReference type="EMBL" id="LT607733">
    <property type="protein sequence ID" value="SCG14427.1"/>
    <property type="molecule type" value="Genomic_DNA"/>
</dbReference>
<evidence type="ECO:0000256" key="9">
    <source>
        <dbReference type="ARBA" id="ARBA00031538"/>
    </source>
</evidence>
<feature type="transmembrane region" description="Helical" evidence="13">
    <location>
        <begin position="102"/>
        <end position="120"/>
    </location>
</feature>
<comment type="function">
    <text evidence="7">Required for the insertion and/or proper folding and/or complex formation of integral membrane proteins into the membrane. Involved in integration of membrane proteins that insert both dependently and independently of the Sec translocase complex, as well as at least some lipoproteins. Aids folding of multispanning membrane proteins.</text>
</comment>
<feature type="transmembrane region" description="Helical" evidence="13">
    <location>
        <begin position="202"/>
        <end position="223"/>
    </location>
</feature>
<dbReference type="InterPro" id="IPR001708">
    <property type="entry name" value="YidC/ALB3/OXA1/COX18"/>
</dbReference>
<evidence type="ECO:0000259" key="14">
    <source>
        <dbReference type="Pfam" id="PF02096"/>
    </source>
</evidence>
<dbReference type="GO" id="GO:0051205">
    <property type="term" value="P:protein insertion into membrane"/>
    <property type="evidence" value="ECO:0007669"/>
    <property type="project" value="TreeGrafter"/>
</dbReference>
<keyword evidence="5 13" id="KW-1133">Transmembrane helix</keyword>
<accession>A0A1C5G3Q8</accession>